<reference evidence="3" key="1">
    <citation type="submission" date="2018-09" db="EMBL/GenBank/DDBJ databases">
        <authorList>
            <person name="Zhu H."/>
        </authorList>
    </citation>
    <scope>NUCLEOTIDE SEQUENCE [LARGE SCALE GENOMIC DNA]</scope>
    <source>
        <strain evidence="3">K1R23-30</strain>
    </source>
</reference>
<proteinExistence type="predicted"/>
<sequence length="144" mass="15452">MDDEQALIRQRLADATTIAIVGLSAHPERPSHGVARYLQRQGYRVIPVNPAYAGSDILGEVCYHSLDEAAAALKSGHKSIDIVDLFRKSAEVGAAIDDAIAIGAPCVWLQLGIHHAAAIERAKGAGMLVVTDKCIKIEHMQLFS</sequence>
<organism evidence="2 3">
    <name type="scientific">Noviherbaspirillum saxi</name>
    <dbReference type="NCBI Taxonomy" id="2320863"/>
    <lineage>
        <taxon>Bacteria</taxon>
        <taxon>Pseudomonadati</taxon>
        <taxon>Pseudomonadota</taxon>
        <taxon>Betaproteobacteria</taxon>
        <taxon>Burkholderiales</taxon>
        <taxon>Oxalobacteraceae</taxon>
        <taxon>Noviherbaspirillum</taxon>
    </lineage>
</organism>
<dbReference type="SUPFAM" id="SSF51735">
    <property type="entry name" value="NAD(P)-binding Rossmann-fold domains"/>
    <property type="match status" value="1"/>
</dbReference>
<dbReference type="Pfam" id="PF13380">
    <property type="entry name" value="CoA_binding_2"/>
    <property type="match status" value="1"/>
</dbReference>
<dbReference type="InterPro" id="IPR036291">
    <property type="entry name" value="NAD(P)-bd_dom_sf"/>
</dbReference>
<evidence type="ECO:0000313" key="3">
    <source>
        <dbReference type="Proteomes" id="UP000265955"/>
    </source>
</evidence>
<gene>
    <name evidence="2" type="ORF">D3871_00595</name>
</gene>
<dbReference type="Gene3D" id="3.40.50.720">
    <property type="entry name" value="NAD(P)-binding Rossmann-like Domain"/>
    <property type="match status" value="1"/>
</dbReference>
<dbReference type="PANTHER" id="PTHR33303:SF2">
    <property type="entry name" value="COA-BINDING DOMAIN-CONTAINING PROTEIN"/>
    <property type="match status" value="1"/>
</dbReference>
<dbReference type="EMBL" id="QYUO01000001">
    <property type="protein sequence ID" value="RJF97193.1"/>
    <property type="molecule type" value="Genomic_DNA"/>
</dbReference>
<feature type="domain" description="CoA-binding" evidence="1">
    <location>
        <begin position="12"/>
        <end position="113"/>
    </location>
</feature>
<protein>
    <submittedName>
        <fullName evidence="2">CoA-binding protein</fullName>
    </submittedName>
</protein>
<dbReference type="PANTHER" id="PTHR33303">
    <property type="entry name" value="CYTOPLASMIC PROTEIN-RELATED"/>
    <property type="match status" value="1"/>
</dbReference>
<dbReference type="Proteomes" id="UP000265955">
    <property type="component" value="Unassembled WGS sequence"/>
</dbReference>
<dbReference type="AlphaFoldDB" id="A0A3A3FMR6"/>
<evidence type="ECO:0000259" key="1">
    <source>
        <dbReference type="SMART" id="SM00881"/>
    </source>
</evidence>
<evidence type="ECO:0000313" key="2">
    <source>
        <dbReference type="EMBL" id="RJF97193.1"/>
    </source>
</evidence>
<dbReference type="RefSeq" id="WP_119767145.1">
    <property type="nucleotide sequence ID" value="NZ_QYUO01000001.1"/>
</dbReference>
<comment type="caution">
    <text evidence="2">The sequence shown here is derived from an EMBL/GenBank/DDBJ whole genome shotgun (WGS) entry which is preliminary data.</text>
</comment>
<dbReference type="OrthoDB" id="9804695at2"/>
<keyword evidence="3" id="KW-1185">Reference proteome</keyword>
<name>A0A3A3FMR6_9BURK</name>
<dbReference type="SMART" id="SM00881">
    <property type="entry name" value="CoA_binding"/>
    <property type="match status" value="1"/>
</dbReference>
<accession>A0A3A3FMR6</accession>
<dbReference type="InterPro" id="IPR003781">
    <property type="entry name" value="CoA-bd"/>
</dbReference>